<dbReference type="CDD" id="cd00338">
    <property type="entry name" value="Ser_Recombinase"/>
    <property type="match status" value="1"/>
</dbReference>
<dbReference type="SMART" id="SM00857">
    <property type="entry name" value="Resolvase"/>
    <property type="match status" value="1"/>
</dbReference>
<reference evidence="3 4" key="1">
    <citation type="submission" date="2024-02" db="EMBL/GenBank/DDBJ databases">
        <title>Characterization of antibiotic resistant novel bacterial strains and their environmental applications.</title>
        <authorList>
            <person name="Manzoor S."/>
            <person name="Abbas S."/>
            <person name="Arshad M."/>
            <person name="Li W.J."/>
            <person name="Ahmed I."/>
        </authorList>
    </citation>
    <scope>NUCLEOTIDE SEQUENCE [LARGE SCALE GENOMIC DNA]</scope>
    <source>
        <strain evidence="3 4">KACC 15558</strain>
    </source>
</reference>
<evidence type="ECO:0000256" key="1">
    <source>
        <dbReference type="ARBA" id="ARBA00009913"/>
    </source>
</evidence>
<name>A0ABP9U6V0_9MICO</name>
<dbReference type="EMBL" id="BAABNP010000012">
    <property type="protein sequence ID" value="GAA5341778.1"/>
    <property type="molecule type" value="Genomic_DNA"/>
</dbReference>
<evidence type="ECO:0000259" key="2">
    <source>
        <dbReference type="SMART" id="SM00857"/>
    </source>
</evidence>
<dbReference type="PANTHER" id="PTHR30461">
    <property type="entry name" value="DNA-INVERTASE FROM LAMBDOID PROPHAGE"/>
    <property type="match status" value="1"/>
</dbReference>
<dbReference type="Proteomes" id="UP001498935">
    <property type="component" value="Unassembled WGS sequence"/>
</dbReference>
<dbReference type="InterPro" id="IPR006119">
    <property type="entry name" value="Resolv_N"/>
</dbReference>
<gene>
    <name evidence="3" type="ORF">KACC15558_28190</name>
</gene>
<organism evidence="3 4">
    <name type="scientific">Brevibacterium ammoniilyticum</name>
    <dbReference type="NCBI Taxonomy" id="1046555"/>
    <lineage>
        <taxon>Bacteria</taxon>
        <taxon>Bacillati</taxon>
        <taxon>Actinomycetota</taxon>
        <taxon>Actinomycetes</taxon>
        <taxon>Micrococcales</taxon>
        <taxon>Brevibacteriaceae</taxon>
        <taxon>Brevibacterium</taxon>
    </lineage>
</organism>
<dbReference type="InterPro" id="IPR050639">
    <property type="entry name" value="SSR_resolvase"/>
</dbReference>
<dbReference type="Gene3D" id="3.40.50.1390">
    <property type="entry name" value="Resolvase, N-terminal catalytic domain"/>
    <property type="match status" value="1"/>
</dbReference>
<dbReference type="SUPFAM" id="SSF53041">
    <property type="entry name" value="Resolvase-like"/>
    <property type="match status" value="1"/>
</dbReference>
<comment type="similarity">
    <text evidence="1">Belongs to the site-specific recombinase resolvase family.</text>
</comment>
<comment type="caution">
    <text evidence="3">The sequence shown here is derived from an EMBL/GenBank/DDBJ whole genome shotgun (WGS) entry which is preliminary data.</text>
</comment>
<dbReference type="Pfam" id="PF00239">
    <property type="entry name" value="Resolvase"/>
    <property type="match status" value="1"/>
</dbReference>
<dbReference type="PANTHER" id="PTHR30461:SF26">
    <property type="entry name" value="RESOLVASE HOMOLOG YNEB"/>
    <property type="match status" value="1"/>
</dbReference>
<dbReference type="InterPro" id="IPR036162">
    <property type="entry name" value="Resolvase-like_N_sf"/>
</dbReference>
<keyword evidence="4" id="KW-1185">Reference proteome</keyword>
<proteinExistence type="inferred from homology"/>
<accession>A0ABP9U6V0</accession>
<dbReference type="RefSeq" id="WP_342038737.1">
    <property type="nucleotide sequence ID" value="NZ_BAABBK010000013.1"/>
</dbReference>
<sequence length="133" mass="14439">MNAVAYRRSAAENPTRLNQQEADCRRYADEHGLTVIEVFTDIGRTGDGLLGVLDAIEREDVTGLIVTDLARLGTKYADHVAVVQQLHDAGVDIHVTKDRTTNHVAEGLIAVTQAHFDAEAPRSYPSGREDSAG</sequence>
<feature type="domain" description="Resolvase/invertase-type recombinase catalytic" evidence="2">
    <location>
        <begin position="3"/>
        <end position="123"/>
    </location>
</feature>
<evidence type="ECO:0000313" key="3">
    <source>
        <dbReference type="EMBL" id="GAA5341778.1"/>
    </source>
</evidence>
<evidence type="ECO:0000313" key="4">
    <source>
        <dbReference type="Proteomes" id="UP001498935"/>
    </source>
</evidence>
<protein>
    <recommendedName>
        <fullName evidence="2">Resolvase/invertase-type recombinase catalytic domain-containing protein</fullName>
    </recommendedName>
</protein>